<gene>
    <name evidence="3" type="ORF">POL68_14800</name>
</gene>
<protein>
    <recommendedName>
        <fullName evidence="5">Lipoprotein</fullName>
    </recommendedName>
</protein>
<feature type="region of interest" description="Disordered" evidence="1">
    <location>
        <begin position="26"/>
        <end position="47"/>
    </location>
</feature>
<dbReference type="PROSITE" id="PS51257">
    <property type="entry name" value="PROKAR_LIPOPROTEIN"/>
    <property type="match status" value="1"/>
</dbReference>
<organism evidence="3 4">
    <name type="scientific">Stigmatella ashevillensis</name>
    <dbReference type="NCBI Taxonomy" id="2995309"/>
    <lineage>
        <taxon>Bacteria</taxon>
        <taxon>Pseudomonadati</taxon>
        <taxon>Myxococcota</taxon>
        <taxon>Myxococcia</taxon>
        <taxon>Myxococcales</taxon>
        <taxon>Cystobacterineae</taxon>
        <taxon>Archangiaceae</taxon>
        <taxon>Stigmatella</taxon>
    </lineage>
</organism>
<name>A0ABT5D9D0_9BACT</name>
<feature type="compositionally biased region" description="Basic and acidic residues" evidence="1">
    <location>
        <begin position="160"/>
        <end position="169"/>
    </location>
</feature>
<evidence type="ECO:0000256" key="1">
    <source>
        <dbReference type="SAM" id="MobiDB-lite"/>
    </source>
</evidence>
<evidence type="ECO:0000313" key="3">
    <source>
        <dbReference type="EMBL" id="MDC0709738.1"/>
    </source>
</evidence>
<feature type="chain" id="PRO_5047137566" description="Lipoprotein" evidence="2">
    <location>
        <begin position="21"/>
        <end position="185"/>
    </location>
</feature>
<evidence type="ECO:0008006" key="5">
    <source>
        <dbReference type="Google" id="ProtNLM"/>
    </source>
</evidence>
<accession>A0ABT5D9D0</accession>
<evidence type="ECO:0000313" key="4">
    <source>
        <dbReference type="Proteomes" id="UP001221838"/>
    </source>
</evidence>
<keyword evidence="4" id="KW-1185">Reference proteome</keyword>
<evidence type="ECO:0000256" key="2">
    <source>
        <dbReference type="SAM" id="SignalP"/>
    </source>
</evidence>
<sequence length="185" mass="18945">MSRSVASALVLGALAISGLAACPSHPPAPGVRTEPPVRIPPGCGQDLSGEYRHTENPAFHYLSRDDGRTLSLTLLRTRADGGVEQAPDPGAISLMLTRTPDGFLGVTHATGFNVSGSPCPVTFPTEITACGGDSLTLRTVASTAIDEACQPPTSGPVPQRVEHVLRRDSPLSPGAPDAGTSDAGT</sequence>
<comment type="caution">
    <text evidence="3">The sequence shown here is derived from an EMBL/GenBank/DDBJ whole genome shotgun (WGS) entry which is preliminary data.</text>
</comment>
<dbReference type="RefSeq" id="WP_272138548.1">
    <property type="nucleotide sequence ID" value="NZ_JAQNDM010000002.1"/>
</dbReference>
<dbReference type="EMBL" id="JAQNDM010000002">
    <property type="protein sequence ID" value="MDC0709738.1"/>
    <property type="molecule type" value="Genomic_DNA"/>
</dbReference>
<feature type="signal peptide" evidence="2">
    <location>
        <begin position="1"/>
        <end position="20"/>
    </location>
</feature>
<dbReference type="Proteomes" id="UP001221838">
    <property type="component" value="Unassembled WGS sequence"/>
</dbReference>
<keyword evidence="2" id="KW-0732">Signal</keyword>
<reference evidence="3 4" key="1">
    <citation type="submission" date="2022-11" db="EMBL/GenBank/DDBJ databases">
        <title>Minimal conservation of predation-associated metabolite biosynthetic gene clusters underscores biosynthetic potential of Myxococcota including descriptions for ten novel species: Archangium lansinium sp. nov., Myxococcus landrumus sp. nov., Nannocystis bai.</title>
        <authorList>
            <person name="Ahearne A."/>
            <person name="Stevens C."/>
            <person name="Dowd S."/>
        </authorList>
    </citation>
    <scope>NUCLEOTIDE SEQUENCE [LARGE SCALE GENOMIC DNA]</scope>
    <source>
        <strain evidence="3 4">NCWAL01</strain>
    </source>
</reference>
<proteinExistence type="predicted"/>
<feature type="region of interest" description="Disordered" evidence="1">
    <location>
        <begin position="147"/>
        <end position="185"/>
    </location>
</feature>